<reference evidence="1 2" key="1">
    <citation type="submission" date="2018-10" db="EMBL/GenBank/DDBJ databases">
        <title>A high-quality apple genome assembly.</title>
        <authorList>
            <person name="Hu J."/>
        </authorList>
    </citation>
    <scope>NUCLEOTIDE SEQUENCE [LARGE SCALE GENOMIC DNA]</scope>
    <source>
        <strain evidence="2">cv. HFTH1</strain>
        <tissue evidence="1">Young leaf</tissue>
    </source>
</reference>
<dbReference type="Proteomes" id="UP000290289">
    <property type="component" value="Chromosome 3"/>
</dbReference>
<gene>
    <name evidence="1" type="ORF">DVH24_039044</name>
</gene>
<keyword evidence="2" id="KW-1185">Reference proteome</keyword>
<accession>A0A498K906</accession>
<dbReference type="AlphaFoldDB" id="A0A498K906"/>
<evidence type="ECO:0000313" key="2">
    <source>
        <dbReference type="Proteomes" id="UP000290289"/>
    </source>
</evidence>
<proteinExistence type="predicted"/>
<protein>
    <submittedName>
        <fullName evidence="1">Uncharacterized protein</fullName>
    </submittedName>
</protein>
<name>A0A498K906_MALDO</name>
<sequence>MVPEQVVPRVKPNGHMCSTSHRYVVHGPSPHAREPVENESHIDERRDLAWAYKRLCYALYCQLVFWWNPNFFMV</sequence>
<evidence type="ECO:0000313" key="1">
    <source>
        <dbReference type="EMBL" id="RXI04770.1"/>
    </source>
</evidence>
<comment type="caution">
    <text evidence="1">The sequence shown here is derived from an EMBL/GenBank/DDBJ whole genome shotgun (WGS) entry which is preliminary data.</text>
</comment>
<organism evidence="1 2">
    <name type="scientific">Malus domestica</name>
    <name type="common">Apple</name>
    <name type="synonym">Pyrus malus</name>
    <dbReference type="NCBI Taxonomy" id="3750"/>
    <lineage>
        <taxon>Eukaryota</taxon>
        <taxon>Viridiplantae</taxon>
        <taxon>Streptophyta</taxon>
        <taxon>Embryophyta</taxon>
        <taxon>Tracheophyta</taxon>
        <taxon>Spermatophyta</taxon>
        <taxon>Magnoliopsida</taxon>
        <taxon>eudicotyledons</taxon>
        <taxon>Gunneridae</taxon>
        <taxon>Pentapetalae</taxon>
        <taxon>rosids</taxon>
        <taxon>fabids</taxon>
        <taxon>Rosales</taxon>
        <taxon>Rosaceae</taxon>
        <taxon>Amygdaloideae</taxon>
        <taxon>Maleae</taxon>
        <taxon>Malus</taxon>
    </lineage>
</organism>
<dbReference type="EMBL" id="RDQH01000329">
    <property type="protein sequence ID" value="RXI04770.1"/>
    <property type="molecule type" value="Genomic_DNA"/>
</dbReference>